<keyword evidence="2" id="KW-1185">Reference proteome</keyword>
<dbReference type="AlphaFoldDB" id="A0A9N8DVT4"/>
<sequence length="126" mass="14759">MYRRYIFSRYWFSRYCFSQPRVFTAELDHGYHTISTTTIRLIEQVLKSCIMAEGDTNPMGDDALAEMQIDEVRAPPGPDNCGPFWRWEISEEQLVECVKDKILLVLRSYVDPKKKGKIQLHTILDP</sequence>
<organism evidence="1 2">
    <name type="scientific">Seminavis robusta</name>
    <dbReference type="NCBI Taxonomy" id="568900"/>
    <lineage>
        <taxon>Eukaryota</taxon>
        <taxon>Sar</taxon>
        <taxon>Stramenopiles</taxon>
        <taxon>Ochrophyta</taxon>
        <taxon>Bacillariophyta</taxon>
        <taxon>Bacillariophyceae</taxon>
        <taxon>Bacillariophycidae</taxon>
        <taxon>Naviculales</taxon>
        <taxon>Naviculaceae</taxon>
        <taxon>Seminavis</taxon>
    </lineage>
</organism>
<dbReference type="Proteomes" id="UP001153069">
    <property type="component" value="Unassembled WGS sequence"/>
</dbReference>
<evidence type="ECO:0000313" key="2">
    <source>
        <dbReference type="Proteomes" id="UP001153069"/>
    </source>
</evidence>
<reference evidence="1" key="1">
    <citation type="submission" date="2020-06" db="EMBL/GenBank/DDBJ databases">
        <authorList>
            <consortium name="Plant Systems Biology data submission"/>
        </authorList>
    </citation>
    <scope>NUCLEOTIDE SEQUENCE</scope>
    <source>
        <strain evidence="1">D6</strain>
    </source>
</reference>
<proteinExistence type="predicted"/>
<comment type="caution">
    <text evidence="1">The sequence shown here is derived from an EMBL/GenBank/DDBJ whole genome shotgun (WGS) entry which is preliminary data.</text>
</comment>
<accession>A0A9N8DVT4</accession>
<dbReference type="EMBL" id="CAICTM010000330">
    <property type="protein sequence ID" value="CAB9508049.1"/>
    <property type="molecule type" value="Genomic_DNA"/>
</dbReference>
<evidence type="ECO:0000313" key="1">
    <source>
        <dbReference type="EMBL" id="CAB9508049.1"/>
    </source>
</evidence>
<name>A0A9N8DVT4_9STRA</name>
<gene>
    <name evidence="1" type="ORF">SEMRO_331_G119130.1</name>
</gene>
<protein>
    <submittedName>
        <fullName evidence="1">Uncharacterized protein</fullName>
    </submittedName>
</protein>